<keyword evidence="3" id="KW-1185">Reference proteome</keyword>
<dbReference type="VEuPathDB" id="FungiDB:PV06_00120"/>
<accession>A0A0D2DWG5</accession>
<dbReference type="RefSeq" id="XP_016267639.1">
    <property type="nucleotide sequence ID" value="XM_016400586.1"/>
</dbReference>
<evidence type="ECO:0000256" key="1">
    <source>
        <dbReference type="SAM" id="MobiDB-lite"/>
    </source>
</evidence>
<feature type="compositionally biased region" description="Low complexity" evidence="1">
    <location>
        <begin position="74"/>
        <end position="93"/>
    </location>
</feature>
<dbReference type="EMBL" id="KN847332">
    <property type="protein sequence ID" value="KIW47423.1"/>
    <property type="molecule type" value="Genomic_DNA"/>
</dbReference>
<feature type="region of interest" description="Disordered" evidence="1">
    <location>
        <begin position="72"/>
        <end position="112"/>
    </location>
</feature>
<name>A0A0D2DWG5_9EURO</name>
<dbReference type="Proteomes" id="UP000053342">
    <property type="component" value="Unassembled WGS sequence"/>
</dbReference>
<gene>
    <name evidence="2" type="ORF">PV06_00120</name>
</gene>
<evidence type="ECO:0000313" key="2">
    <source>
        <dbReference type="EMBL" id="KIW47423.1"/>
    </source>
</evidence>
<proteinExistence type="predicted"/>
<evidence type="ECO:0000313" key="3">
    <source>
        <dbReference type="Proteomes" id="UP000053342"/>
    </source>
</evidence>
<protein>
    <submittedName>
        <fullName evidence="2">Uncharacterized protein</fullName>
    </submittedName>
</protein>
<dbReference type="HOGENOM" id="CLU_1835191_0_0_1"/>
<reference evidence="2 3" key="1">
    <citation type="submission" date="2015-01" db="EMBL/GenBank/DDBJ databases">
        <title>The Genome Sequence of Exophiala oligosperma CBS72588.</title>
        <authorList>
            <consortium name="The Broad Institute Genomics Platform"/>
            <person name="Cuomo C."/>
            <person name="de Hoog S."/>
            <person name="Gorbushina A."/>
            <person name="Stielow B."/>
            <person name="Teixiera M."/>
            <person name="Abouelleil A."/>
            <person name="Chapman S.B."/>
            <person name="Priest M."/>
            <person name="Young S.K."/>
            <person name="Wortman J."/>
            <person name="Nusbaum C."/>
            <person name="Birren B."/>
        </authorList>
    </citation>
    <scope>NUCLEOTIDE SEQUENCE [LARGE SCALE GENOMIC DNA]</scope>
    <source>
        <strain evidence="2 3">CBS 72588</strain>
    </source>
</reference>
<dbReference type="AlphaFoldDB" id="A0A0D2DWG5"/>
<dbReference type="GeneID" id="27352194"/>
<sequence length="140" mass="15476">MANTIPGSLPAYGSQANRTVDQVTVSVCVNVRSTSASNFWRREVVHRGRLWVFGGLPRYCRECHPRVLHHRVQSTMSSSSSSSHSRTIVSGSTDENTTSHRTPRTQHGDGVRWALEGRGYGNSGLRTCTIGSDINFFPSR</sequence>
<organism evidence="2 3">
    <name type="scientific">Exophiala oligosperma</name>
    <dbReference type="NCBI Taxonomy" id="215243"/>
    <lineage>
        <taxon>Eukaryota</taxon>
        <taxon>Fungi</taxon>
        <taxon>Dikarya</taxon>
        <taxon>Ascomycota</taxon>
        <taxon>Pezizomycotina</taxon>
        <taxon>Eurotiomycetes</taxon>
        <taxon>Chaetothyriomycetidae</taxon>
        <taxon>Chaetothyriales</taxon>
        <taxon>Herpotrichiellaceae</taxon>
        <taxon>Exophiala</taxon>
    </lineage>
</organism>